<evidence type="ECO:0000259" key="1">
    <source>
        <dbReference type="Pfam" id="PF02915"/>
    </source>
</evidence>
<protein>
    <submittedName>
        <fullName evidence="2">Rubrerythrin</fullName>
    </submittedName>
</protein>
<organism evidence="2 3">
    <name type="scientific">Aminivibrio pyruvatiphilus</name>
    <dbReference type="NCBI Taxonomy" id="1005740"/>
    <lineage>
        <taxon>Bacteria</taxon>
        <taxon>Thermotogati</taxon>
        <taxon>Synergistota</taxon>
        <taxon>Synergistia</taxon>
        <taxon>Synergistales</taxon>
        <taxon>Aminobacteriaceae</taxon>
        <taxon>Aminivibrio</taxon>
    </lineage>
</organism>
<keyword evidence="3" id="KW-1185">Reference proteome</keyword>
<dbReference type="SUPFAM" id="SSF47240">
    <property type="entry name" value="Ferritin-like"/>
    <property type="match status" value="1"/>
</dbReference>
<evidence type="ECO:0000313" key="2">
    <source>
        <dbReference type="EMBL" id="TDY61665.1"/>
    </source>
</evidence>
<feature type="domain" description="Rubrerythrin diiron-binding" evidence="1">
    <location>
        <begin position="10"/>
        <end position="62"/>
    </location>
</feature>
<proteinExistence type="predicted"/>
<dbReference type="InterPro" id="IPR009078">
    <property type="entry name" value="Ferritin-like_SF"/>
</dbReference>
<accession>A0A4R8MCR9</accession>
<reference evidence="2 3" key="1">
    <citation type="submission" date="2019-03" db="EMBL/GenBank/DDBJ databases">
        <title>Genomic Encyclopedia of Type Strains, Phase IV (KMG-IV): sequencing the most valuable type-strain genomes for metagenomic binning, comparative biology and taxonomic classification.</title>
        <authorList>
            <person name="Goeker M."/>
        </authorList>
    </citation>
    <scope>NUCLEOTIDE SEQUENCE [LARGE SCALE GENOMIC DNA]</scope>
    <source>
        <strain evidence="2 3">DSM 25964</strain>
    </source>
</reference>
<dbReference type="Proteomes" id="UP000295066">
    <property type="component" value="Unassembled WGS sequence"/>
</dbReference>
<dbReference type="AlphaFoldDB" id="A0A4R8MCR9"/>
<dbReference type="EMBL" id="SORI01000005">
    <property type="protein sequence ID" value="TDY61665.1"/>
    <property type="molecule type" value="Genomic_DNA"/>
</dbReference>
<dbReference type="InterPro" id="IPR003251">
    <property type="entry name" value="Rr_diiron-bd_dom"/>
</dbReference>
<dbReference type="Gene3D" id="1.20.1260.10">
    <property type="match status" value="1"/>
</dbReference>
<sequence length="160" mass="17798">MSTALSAADVFSAAILLEEKGARFYSEAAARFSGEGKKLLSGLASMEKVHAGRFRKIMDTLPSADPGEMTEERDAYLSMLTGDRIFTPESEMEMRDTYGDILEKAITVEKNSVFFYTAVKDTLAQKMDGAAVDLLIREEIGHFQSLTDALQRWRERKGEA</sequence>
<dbReference type="CDD" id="cd01045">
    <property type="entry name" value="Ferritin_like_AB"/>
    <property type="match status" value="1"/>
</dbReference>
<gene>
    <name evidence="2" type="ORF">C8D99_10578</name>
</gene>
<name>A0A4R8MCR9_9BACT</name>
<dbReference type="RefSeq" id="WP_133957112.1">
    <property type="nucleotide sequence ID" value="NZ_SORI01000005.1"/>
</dbReference>
<dbReference type="Pfam" id="PF02915">
    <property type="entry name" value="Rubrerythrin"/>
    <property type="match status" value="1"/>
</dbReference>
<dbReference type="GO" id="GO:0046872">
    <property type="term" value="F:metal ion binding"/>
    <property type="evidence" value="ECO:0007669"/>
    <property type="project" value="InterPro"/>
</dbReference>
<comment type="caution">
    <text evidence="2">The sequence shown here is derived from an EMBL/GenBank/DDBJ whole genome shotgun (WGS) entry which is preliminary data.</text>
</comment>
<dbReference type="GO" id="GO:0016491">
    <property type="term" value="F:oxidoreductase activity"/>
    <property type="evidence" value="ECO:0007669"/>
    <property type="project" value="InterPro"/>
</dbReference>
<dbReference type="InterPro" id="IPR012347">
    <property type="entry name" value="Ferritin-like"/>
</dbReference>
<evidence type="ECO:0000313" key="3">
    <source>
        <dbReference type="Proteomes" id="UP000295066"/>
    </source>
</evidence>